<accession>A0A413U7L8</accession>
<dbReference type="NCBIfam" id="TIGR04370">
    <property type="entry name" value="glyco_rpt_poly"/>
    <property type="match status" value="1"/>
</dbReference>
<feature type="transmembrane region" description="Helical" evidence="1">
    <location>
        <begin position="88"/>
        <end position="109"/>
    </location>
</feature>
<name>A0A413U7L8_9FIRM</name>
<keyword evidence="1" id="KW-1133">Transmembrane helix</keyword>
<evidence type="ECO:0000313" key="2">
    <source>
        <dbReference type="EMBL" id="RHA93868.1"/>
    </source>
</evidence>
<feature type="transmembrane region" description="Helical" evidence="1">
    <location>
        <begin position="201"/>
        <end position="219"/>
    </location>
</feature>
<sequence length="440" mass="49404">MLRINRRKMIGLLLLSVSAIVYVFALASGQDSIFEYTLLLACLTFALLFNNDFELISPAVLFTAYFLYSIALGPIGLMNMGRFYSYGYTKIILGGLLAFAIGNGICLIAKKRPVHEKEDKPKIRFSFSRIKTLYFLLAVSWSAALYYFIKNRSYLLGDVENGRVAAISGSGALLYTAQISILLVCMLFDIYIETRKDLRPLISKFTMIFVTVVSSATLIVSGFRAPVGTLFICMIVMYAGKKKMPMGRIVFYGLLCIIGVSVLGAIRTTMSGGVSSTLTSFFTSLYVGNININYMYNTFPGKVDFQYGYTYLINFLMLLPGPDLDFTLWLKEQVGITFSGGGLTPTIIGEFYINFGEAFIFIGLFILGVFSVYLNRYFKRHKESFLAVFYVWQFAHCVSGGIANVSVTVLLYTIVYKCLIMLPYRSTKSFNRRRLADGQY</sequence>
<gene>
    <name evidence="2" type="ORF">DW912_02275</name>
</gene>
<protein>
    <submittedName>
        <fullName evidence="2">Oligosaccharide repeat unit polymerase</fullName>
    </submittedName>
</protein>
<keyword evidence="1" id="KW-0472">Membrane</keyword>
<feature type="transmembrane region" description="Helical" evidence="1">
    <location>
        <begin position="278"/>
        <end position="296"/>
    </location>
</feature>
<feature type="transmembrane region" description="Helical" evidence="1">
    <location>
        <begin position="351"/>
        <end position="373"/>
    </location>
</feature>
<dbReference type="Proteomes" id="UP000286220">
    <property type="component" value="Unassembled WGS sequence"/>
</dbReference>
<evidence type="ECO:0000256" key="1">
    <source>
        <dbReference type="SAM" id="Phobius"/>
    </source>
</evidence>
<proteinExistence type="predicted"/>
<reference evidence="2 3" key="1">
    <citation type="submission" date="2018-08" db="EMBL/GenBank/DDBJ databases">
        <title>A genome reference for cultivated species of the human gut microbiota.</title>
        <authorList>
            <person name="Zou Y."/>
            <person name="Xue W."/>
            <person name="Luo G."/>
        </authorList>
    </citation>
    <scope>NUCLEOTIDE SEQUENCE [LARGE SCALE GENOMIC DNA]</scope>
    <source>
        <strain evidence="2 3">AM42-17AT</strain>
    </source>
</reference>
<feature type="transmembrane region" description="Helical" evidence="1">
    <location>
        <begin position="169"/>
        <end position="192"/>
    </location>
</feature>
<dbReference type="EMBL" id="QSFZ01000002">
    <property type="protein sequence ID" value="RHA93868.1"/>
    <property type="molecule type" value="Genomic_DNA"/>
</dbReference>
<dbReference type="AlphaFoldDB" id="A0A413U7L8"/>
<comment type="caution">
    <text evidence="2">The sequence shown here is derived from an EMBL/GenBank/DDBJ whole genome shotgun (WGS) entry which is preliminary data.</text>
</comment>
<organism evidence="2 3">
    <name type="scientific">Agathobacter rectalis</name>
    <dbReference type="NCBI Taxonomy" id="39491"/>
    <lineage>
        <taxon>Bacteria</taxon>
        <taxon>Bacillati</taxon>
        <taxon>Bacillota</taxon>
        <taxon>Clostridia</taxon>
        <taxon>Lachnospirales</taxon>
        <taxon>Lachnospiraceae</taxon>
        <taxon>Agathobacter</taxon>
    </lineage>
</organism>
<dbReference type="RefSeq" id="WP_118332164.1">
    <property type="nucleotide sequence ID" value="NZ_QSGF01000001.1"/>
</dbReference>
<feature type="transmembrane region" description="Helical" evidence="1">
    <location>
        <begin position="9"/>
        <end position="27"/>
    </location>
</feature>
<feature type="transmembrane region" description="Helical" evidence="1">
    <location>
        <begin position="56"/>
        <end position="76"/>
    </location>
</feature>
<feature type="transmembrane region" description="Helical" evidence="1">
    <location>
        <begin position="249"/>
        <end position="266"/>
    </location>
</feature>
<feature type="transmembrane region" description="Helical" evidence="1">
    <location>
        <begin position="130"/>
        <end position="149"/>
    </location>
</feature>
<evidence type="ECO:0000313" key="3">
    <source>
        <dbReference type="Proteomes" id="UP000286220"/>
    </source>
</evidence>
<keyword evidence="1" id="KW-0812">Transmembrane</keyword>
<feature type="transmembrane region" description="Helical" evidence="1">
    <location>
        <begin position="33"/>
        <end position="49"/>
    </location>
</feature>